<accession>A0A4Q9HZX2</accession>
<proteinExistence type="predicted"/>
<feature type="compositionally biased region" description="Polar residues" evidence="1">
    <location>
        <begin position="1"/>
        <end position="16"/>
    </location>
</feature>
<reference evidence="2 3" key="1">
    <citation type="submission" date="2019-02" db="EMBL/GenBank/DDBJ databases">
        <title>Draft Genome Sequence of Streptomyces sp. AM-2504, identified by 16S rRNA comparative analysis as a Streptomyces Kasugaensis strain.</title>
        <authorList>
            <person name="Napolioni V."/>
            <person name="Giuliodori A.M."/>
            <person name="Spurio R."/>
            <person name="Fabbretti A."/>
        </authorList>
    </citation>
    <scope>NUCLEOTIDE SEQUENCE [LARGE SCALE GENOMIC DNA]</scope>
    <source>
        <strain evidence="2 3">AM-2504</strain>
    </source>
</reference>
<evidence type="ECO:0000313" key="3">
    <source>
        <dbReference type="Proteomes" id="UP000292452"/>
    </source>
</evidence>
<feature type="region of interest" description="Disordered" evidence="1">
    <location>
        <begin position="1"/>
        <end position="35"/>
    </location>
</feature>
<organism evidence="2 3">
    <name type="scientific">Streptomyces kasugaensis</name>
    <dbReference type="NCBI Taxonomy" id="1946"/>
    <lineage>
        <taxon>Bacteria</taxon>
        <taxon>Bacillati</taxon>
        <taxon>Actinomycetota</taxon>
        <taxon>Actinomycetes</taxon>
        <taxon>Kitasatosporales</taxon>
        <taxon>Streptomycetaceae</taxon>
        <taxon>Streptomyces</taxon>
    </lineage>
</organism>
<evidence type="ECO:0000313" key="2">
    <source>
        <dbReference type="EMBL" id="TBO60907.1"/>
    </source>
</evidence>
<dbReference type="EMBL" id="SIXH01000022">
    <property type="protein sequence ID" value="TBO60907.1"/>
    <property type="molecule type" value="Genomic_DNA"/>
</dbReference>
<comment type="caution">
    <text evidence="2">The sequence shown here is derived from an EMBL/GenBank/DDBJ whole genome shotgun (WGS) entry which is preliminary data.</text>
</comment>
<dbReference type="AlphaFoldDB" id="A0A4Q9HZX2"/>
<feature type="compositionally biased region" description="Basic and acidic residues" evidence="1">
    <location>
        <begin position="68"/>
        <end position="81"/>
    </location>
</feature>
<evidence type="ECO:0000256" key="1">
    <source>
        <dbReference type="SAM" id="MobiDB-lite"/>
    </source>
</evidence>
<name>A0A4Q9HZX2_STRKA</name>
<gene>
    <name evidence="2" type="ORF">EYS09_04210</name>
</gene>
<dbReference type="Proteomes" id="UP000292452">
    <property type="component" value="Unassembled WGS sequence"/>
</dbReference>
<keyword evidence="3" id="KW-1185">Reference proteome</keyword>
<feature type="region of interest" description="Disordered" evidence="1">
    <location>
        <begin position="58"/>
        <end position="103"/>
    </location>
</feature>
<protein>
    <submittedName>
        <fullName evidence="2">Uncharacterized protein</fullName>
    </submittedName>
</protein>
<sequence length="103" mass="11137">MITVPSAPTETDSGSPATLRPDTLSGSGPPAGEAVTEQQLRSLFGERGGHPYADRIEADLLAAGPGGGRDRPTDHREERRNGSRPSRKHRRPSRVYNGHWPDT</sequence>